<evidence type="ECO:0000256" key="6">
    <source>
        <dbReference type="SAM" id="Phobius"/>
    </source>
</evidence>
<evidence type="ECO:0000256" key="2">
    <source>
        <dbReference type="ARBA" id="ARBA00022475"/>
    </source>
</evidence>
<keyword evidence="4 6" id="KW-1133">Transmembrane helix</keyword>
<reference evidence="7 8" key="1">
    <citation type="submission" date="2019-03" db="EMBL/GenBank/DDBJ databases">
        <title>Genomic Encyclopedia of Type Strains, Phase IV (KMG-IV): sequencing the most valuable type-strain genomes for metagenomic binning, comparative biology and taxonomic classification.</title>
        <authorList>
            <person name="Goeker M."/>
        </authorList>
    </citation>
    <scope>NUCLEOTIDE SEQUENCE [LARGE SCALE GENOMIC DNA]</scope>
    <source>
        <strain evidence="7 8">DSM 24830</strain>
    </source>
</reference>
<dbReference type="AlphaFoldDB" id="A0A4V2P8C1"/>
<name>A0A4V2P8C1_9GAMM</name>
<evidence type="ECO:0000256" key="3">
    <source>
        <dbReference type="ARBA" id="ARBA00022692"/>
    </source>
</evidence>
<dbReference type="EMBL" id="SMFQ01000004">
    <property type="protein sequence ID" value="TCJ85145.1"/>
    <property type="molecule type" value="Genomic_DNA"/>
</dbReference>
<dbReference type="Pfam" id="PF01810">
    <property type="entry name" value="LysE"/>
    <property type="match status" value="1"/>
</dbReference>
<accession>A0A4V2P8C1</accession>
<organism evidence="7 8">
    <name type="scientific">Cocleimonas flava</name>
    <dbReference type="NCBI Taxonomy" id="634765"/>
    <lineage>
        <taxon>Bacteria</taxon>
        <taxon>Pseudomonadati</taxon>
        <taxon>Pseudomonadota</taxon>
        <taxon>Gammaproteobacteria</taxon>
        <taxon>Thiotrichales</taxon>
        <taxon>Thiotrichaceae</taxon>
        <taxon>Cocleimonas</taxon>
    </lineage>
</organism>
<protein>
    <submittedName>
        <fullName evidence="7">Threonine/homoserine/homoserine lactone efflux protein</fullName>
    </submittedName>
</protein>
<feature type="transmembrane region" description="Helical" evidence="6">
    <location>
        <begin position="115"/>
        <end position="135"/>
    </location>
</feature>
<keyword evidence="2" id="KW-1003">Cell membrane</keyword>
<evidence type="ECO:0000256" key="1">
    <source>
        <dbReference type="ARBA" id="ARBA00004651"/>
    </source>
</evidence>
<dbReference type="OrthoDB" id="9804822at2"/>
<evidence type="ECO:0000256" key="4">
    <source>
        <dbReference type="ARBA" id="ARBA00022989"/>
    </source>
</evidence>
<dbReference type="Proteomes" id="UP000294887">
    <property type="component" value="Unassembled WGS sequence"/>
</dbReference>
<dbReference type="GO" id="GO:0015171">
    <property type="term" value="F:amino acid transmembrane transporter activity"/>
    <property type="evidence" value="ECO:0007669"/>
    <property type="project" value="TreeGrafter"/>
</dbReference>
<keyword evidence="3 6" id="KW-0812">Transmembrane</keyword>
<dbReference type="RefSeq" id="WP_131906851.1">
    <property type="nucleotide sequence ID" value="NZ_BAAAFU010000001.1"/>
</dbReference>
<proteinExistence type="predicted"/>
<dbReference type="PANTHER" id="PTHR30086">
    <property type="entry name" value="ARGININE EXPORTER PROTEIN ARGO"/>
    <property type="match status" value="1"/>
</dbReference>
<keyword evidence="8" id="KW-1185">Reference proteome</keyword>
<dbReference type="PANTHER" id="PTHR30086:SF20">
    <property type="entry name" value="ARGININE EXPORTER PROTEIN ARGO-RELATED"/>
    <property type="match status" value="1"/>
</dbReference>
<keyword evidence="5 6" id="KW-0472">Membrane</keyword>
<evidence type="ECO:0000313" key="8">
    <source>
        <dbReference type="Proteomes" id="UP000294887"/>
    </source>
</evidence>
<comment type="subcellular location">
    <subcellularLocation>
        <location evidence="1">Cell membrane</location>
        <topology evidence="1">Multi-pass membrane protein</topology>
    </subcellularLocation>
</comment>
<comment type="caution">
    <text evidence="7">The sequence shown here is derived from an EMBL/GenBank/DDBJ whole genome shotgun (WGS) entry which is preliminary data.</text>
</comment>
<feature type="transmembrane region" description="Helical" evidence="6">
    <location>
        <begin position="43"/>
        <end position="69"/>
    </location>
</feature>
<feature type="transmembrane region" description="Helical" evidence="6">
    <location>
        <begin position="147"/>
        <end position="172"/>
    </location>
</feature>
<dbReference type="InterPro" id="IPR001123">
    <property type="entry name" value="LeuE-type"/>
</dbReference>
<evidence type="ECO:0000256" key="5">
    <source>
        <dbReference type="ARBA" id="ARBA00023136"/>
    </source>
</evidence>
<sequence>MIIPFDTLLLFFLTTFVVVLSPGPAAIAVTAEAASNGFKRSLFVILGIAAANIVYFVLSATGIAALIVASSTLFSVIKWIGVAYLLYLGLSALLSRSGPLSIKPEEKQVGRHHRVFFRGFIIEFSNPKALLYFSALLPQFINIEQAIIPQLLILCAITFLLDIVCYSLYAYLGWKSMSVGLKPLAIKIINKSAGAMLIFAGLKMASVER</sequence>
<dbReference type="PIRSF" id="PIRSF006324">
    <property type="entry name" value="LeuE"/>
    <property type="match status" value="1"/>
</dbReference>
<evidence type="ECO:0000313" key="7">
    <source>
        <dbReference type="EMBL" id="TCJ85145.1"/>
    </source>
</evidence>
<dbReference type="GO" id="GO:0005886">
    <property type="term" value="C:plasma membrane"/>
    <property type="evidence" value="ECO:0007669"/>
    <property type="project" value="UniProtKB-SubCell"/>
</dbReference>
<feature type="transmembrane region" description="Helical" evidence="6">
    <location>
        <begin position="76"/>
        <end position="95"/>
    </location>
</feature>
<gene>
    <name evidence="7" type="ORF">EV695_3111</name>
</gene>